<keyword evidence="7" id="KW-1185">Reference proteome</keyword>
<dbReference type="InterPro" id="IPR033467">
    <property type="entry name" value="Tesmin/TSO1-like_CXC"/>
</dbReference>
<evidence type="ECO:0000256" key="4">
    <source>
        <dbReference type="SAM" id="MobiDB-lite"/>
    </source>
</evidence>
<dbReference type="PaxDb" id="35128-Thaps20954"/>
<dbReference type="EMBL" id="CM000638">
    <property type="protein sequence ID" value="EED95992.1"/>
    <property type="molecule type" value="Genomic_DNA"/>
</dbReference>
<dbReference type="KEGG" id="tps:THAPSDRAFT_20954"/>
<feature type="compositionally biased region" description="Basic and acidic residues" evidence="4">
    <location>
        <begin position="564"/>
        <end position="573"/>
    </location>
</feature>
<evidence type="ECO:0000259" key="5">
    <source>
        <dbReference type="PROSITE" id="PS51634"/>
    </source>
</evidence>
<feature type="region of interest" description="Disordered" evidence="4">
    <location>
        <begin position="168"/>
        <end position="206"/>
    </location>
</feature>
<dbReference type="PROSITE" id="PS51634">
    <property type="entry name" value="CRC"/>
    <property type="match status" value="1"/>
</dbReference>
<keyword evidence="3" id="KW-0539">Nucleus</keyword>
<feature type="compositionally biased region" description="Basic and acidic residues" evidence="4">
    <location>
        <begin position="502"/>
        <end position="532"/>
    </location>
</feature>
<evidence type="ECO:0000313" key="7">
    <source>
        <dbReference type="Proteomes" id="UP000001449"/>
    </source>
</evidence>
<dbReference type="InterPro" id="IPR005172">
    <property type="entry name" value="CRC"/>
</dbReference>
<feature type="region of interest" description="Disordered" evidence="4">
    <location>
        <begin position="453"/>
        <end position="579"/>
    </location>
</feature>
<name>B8BRN9_THAPS</name>
<dbReference type="HOGENOM" id="CLU_308498_0_0_1"/>
<feature type="compositionally biased region" description="Basic and acidic residues" evidence="4">
    <location>
        <begin position="745"/>
        <end position="759"/>
    </location>
</feature>
<gene>
    <name evidence="6" type="ORF">THAPSDRAFT_20954</name>
</gene>
<feature type="region of interest" description="Disordered" evidence="4">
    <location>
        <begin position="725"/>
        <end position="759"/>
    </location>
</feature>
<feature type="region of interest" description="Disordered" evidence="4">
    <location>
        <begin position="1"/>
        <end position="109"/>
    </location>
</feature>
<sequence>MSSQPSSPPKQSKEGEAQATTANVAVTATSTTNAPPPNAQSSSSPAAAPSKSTTNDDHISQQISEAIDYHQRAAVAARREDYHQQQSPPMVYPRIPHPHSQESATSSAVAPVAAAANHQYSHGVNRNTHQDGELQRRESYEQQQTQYDDLISTTWSRDSEGRPIPQVHSWHPSHQPRSVAVGSVGSGSVVSSYRRGPHPSYHARDTREPHHYMDRYEDYYHSAPPRPSSRHSHGSYRIEHHPSAVREDSRYPTHHHPVIHRQLSPEEAACHYDRRDDHHAPMMDEYNAPMPPTAATEQYATTTATASKSNKKKTHKGCTCKKTKCLKLYCACFSHSIACDPSVCSCERCANTQDELARDGDNGMAMSAVVTARKSILERNPRAFERGEQRRMSPSFESLPLAHDPVPYRGGARVVRPMYVGHHAPPGHYYRNHIETQHADRSIGPSRRVHEYGFRSLDRERSESPTARDERGLLGDARKESGGTAAVHTAEKAEGVDASSNAEKEPTIAKGGKIETGKDVKSDDGKAEEKETTNPANDAPVDEIKQSRTEESEQSSLGKSTLSSRDRRDDHSPSEGYYRPMAIRQMPSWEGRHYYPREVESRRSYDYYYDPYHPRSSHPHEPPQHYHGYYPPPHRQYYDEPRRQEAINSKALTKQTRICRCKKSQCLKKYCECFADSLKCTSACKCENCGNQATGQDGAAPSNTTGMNEDLRVAPAVTLEEGQTAPDLPNAVSAEDHSLPPATVNRDDESSLKTTTSHETKDKACEKKLDFLATLAMSRFNESENKRTADDMEESEAASVPGQKKYRSETYNEYDSYNQGFYGQQPSEYDYHRRHPIQPHYPPARRSIPSISASDIAIGKLPKGLTYRKVCSCCGRQRAEHGEFGFGNKCLFTTCGKCGASAESHRINGTQMGFMCTLAESDGARRDLSRRYEVMLRDLSTRAEIRAENMSSHAAEM</sequence>
<dbReference type="GO" id="GO:0005634">
    <property type="term" value="C:nucleus"/>
    <property type="evidence" value="ECO:0000318"/>
    <property type="project" value="GO_Central"/>
</dbReference>
<evidence type="ECO:0000256" key="1">
    <source>
        <dbReference type="ARBA" id="ARBA00004123"/>
    </source>
</evidence>
<reference evidence="6 7" key="1">
    <citation type="journal article" date="2004" name="Science">
        <title>The genome of the diatom Thalassiosira pseudonana: ecology, evolution, and metabolism.</title>
        <authorList>
            <person name="Armbrust E.V."/>
            <person name="Berges J.A."/>
            <person name="Bowler C."/>
            <person name="Green B.R."/>
            <person name="Martinez D."/>
            <person name="Putnam N.H."/>
            <person name="Zhou S."/>
            <person name="Allen A.E."/>
            <person name="Apt K.E."/>
            <person name="Bechner M."/>
            <person name="Brzezinski M.A."/>
            <person name="Chaal B.K."/>
            <person name="Chiovitti A."/>
            <person name="Davis A.K."/>
            <person name="Demarest M.S."/>
            <person name="Detter J.C."/>
            <person name="Glavina T."/>
            <person name="Goodstein D."/>
            <person name="Hadi M.Z."/>
            <person name="Hellsten U."/>
            <person name="Hildebrand M."/>
            <person name="Jenkins B.D."/>
            <person name="Jurka J."/>
            <person name="Kapitonov V.V."/>
            <person name="Kroger N."/>
            <person name="Lau W.W."/>
            <person name="Lane T.W."/>
            <person name="Larimer F.W."/>
            <person name="Lippmeier J.C."/>
            <person name="Lucas S."/>
            <person name="Medina M."/>
            <person name="Montsant A."/>
            <person name="Obornik M."/>
            <person name="Parker M.S."/>
            <person name="Palenik B."/>
            <person name="Pazour G.J."/>
            <person name="Richardson P.M."/>
            <person name="Rynearson T.A."/>
            <person name="Saito M.A."/>
            <person name="Schwartz D.C."/>
            <person name="Thamatrakoln K."/>
            <person name="Valentin K."/>
            <person name="Vardi A."/>
            <person name="Wilkerson F.P."/>
            <person name="Rokhsar D.S."/>
        </authorList>
    </citation>
    <scope>NUCLEOTIDE SEQUENCE [LARGE SCALE GENOMIC DNA]</scope>
    <source>
        <strain evidence="6 7">CCMP1335</strain>
    </source>
</reference>
<feature type="region of interest" description="Disordered" evidence="4">
    <location>
        <begin position="782"/>
        <end position="807"/>
    </location>
</feature>
<comment type="subcellular location">
    <subcellularLocation>
        <location evidence="1">Nucleus</location>
    </subcellularLocation>
</comment>
<dbReference type="AlphaFoldDB" id="B8BRN9"/>
<proteinExistence type="inferred from homology"/>
<dbReference type="SMART" id="SM01114">
    <property type="entry name" value="CXC"/>
    <property type="match status" value="2"/>
</dbReference>
<feature type="domain" description="CRC" evidence="5">
    <location>
        <begin position="314"/>
        <end position="694"/>
    </location>
</feature>
<dbReference type="Proteomes" id="UP000001449">
    <property type="component" value="Chromosome 1"/>
</dbReference>
<feature type="region of interest" description="Disordered" evidence="4">
    <location>
        <begin position="614"/>
        <end position="637"/>
    </location>
</feature>
<feature type="compositionally biased region" description="Basic and acidic residues" evidence="4">
    <location>
        <begin position="67"/>
        <end position="83"/>
    </location>
</feature>
<evidence type="ECO:0000313" key="6">
    <source>
        <dbReference type="EMBL" id="EED95992.1"/>
    </source>
</evidence>
<reference evidence="6 7" key="2">
    <citation type="journal article" date="2008" name="Nature">
        <title>The Phaeodactylum genome reveals the evolutionary history of diatom genomes.</title>
        <authorList>
            <person name="Bowler C."/>
            <person name="Allen A.E."/>
            <person name="Badger J.H."/>
            <person name="Grimwood J."/>
            <person name="Jabbari K."/>
            <person name="Kuo A."/>
            <person name="Maheswari U."/>
            <person name="Martens C."/>
            <person name="Maumus F."/>
            <person name="Otillar R.P."/>
            <person name="Rayko E."/>
            <person name="Salamov A."/>
            <person name="Vandepoele K."/>
            <person name="Beszteri B."/>
            <person name="Gruber A."/>
            <person name="Heijde M."/>
            <person name="Katinka M."/>
            <person name="Mock T."/>
            <person name="Valentin K."/>
            <person name="Verret F."/>
            <person name="Berges J.A."/>
            <person name="Brownlee C."/>
            <person name="Cadoret J.P."/>
            <person name="Chiovitti A."/>
            <person name="Choi C.J."/>
            <person name="Coesel S."/>
            <person name="De Martino A."/>
            <person name="Detter J.C."/>
            <person name="Durkin C."/>
            <person name="Falciatore A."/>
            <person name="Fournet J."/>
            <person name="Haruta M."/>
            <person name="Huysman M.J."/>
            <person name="Jenkins B.D."/>
            <person name="Jiroutova K."/>
            <person name="Jorgensen R.E."/>
            <person name="Joubert Y."/>
            <person name="Kaplan A."/>
            <person name="Kroger N."/>
            <person name="Kroth P.G."/>
            <person name="La Roche J."/>
            <person name="Lindquist E."/>
            <person name="Lommer M."/>
            <person name="Martin-Jezequel V."/>
            <person name="Lopez P.J."/>
            <person name="Lucas S."/>
            <person name="Mangogna M."/>
            <person name="McGinnis K."/>
            <person name="Medlin L.K."/>
            <person name="Montsant A."/>
            <person name="Oudot-Le Secq M.P."/>
            <person name="Napoli C."/>
            <person name="Obornik M."/>
            <person name="Parker M.S."/>
            <person name="Petit J.L."/>
            <person name="Porcel B.M."/>
            <person name="Poulsen N."/>
            <person name="Robison M."/>
            <person name="Rychlewski L."/>
            <person name="Rynearson T.A."/>
            <person name="Schmutz J."/>
            <person name="Shapiro H."/>
            <person name="Siaut M."/>
            <person name="Stanley M."/>
            <person name="Sussman M.R."/>
            <person name="Taylor A.R."/>
            <person name="Vardi A."/>
            <person name="von Dassow P."/>
            <person name="Vyverman W."/>
            <person name="Willis A."/>
            <person name="Wyrwicz L.S."/>
            <person name="Rokhsar D.S."/>
            <person name="Weissenbach J."/>
            <person name="Armbrust E.V."/>
            <person name="Green B.R."/>
            <person name="Van de Peer Y."/>
            <person name="Grigoriev I.V."/>
        </authorList>
    </citation>
    <scope>NUCLEOTIDE SEQUENCE [LARGE SCALE GENOMIC DNA]</scope>
    <source>
        <strain evidence="6 7">CCMP1335</strain>
    </source>
</reference>
<comment type="similarity">
    <text evidence="2">Belongs to the lin-54 family.</text>
</comment>
<dbReference type="eggNOG" id="ENOG502ST4H">
    <property type="taxonomic scope" value="Eukaryota"/>
</dbReference>
<organism evidence="6 7">
    <name type="scientific">Thalassiosira pseudonana</name>
    <name type="common">Marine diatom</name>
    <name type="synonym">Cyclotella nana</name>
    <dbReference type="NCBI Taxonomy" id="35128"/>
    <lineage>
        <taxon>Eukaryota</taxon>
        <taxon>Sar</taxon>
        <taxon>Stramenopiles</taxon>
        <taxon>Ochrophyta</taxon>
        <taxon>Bacillariophyta</taxon>
        <taxon>Coscinodiscophyceae</taxon>
        <taxon>Thalassiosirophycidae</taxon>
        <taxon>Thalassiosirales</taxon>
        <taxon>Thalassiosiraceae</taxon>
        <taxon>Thalassiosira</taxon>
    </lineage>
</organism>
<feature type="compositionally biased region" description="Low complexity" evidence="4">
    <location>
        <begin position="19"/>
        <end position="50"/>
    </location>
</feature>
<dbReference type="PANTHER" id="PTHR12446:SF34">
    <property type="entry name" value="PROTEIN LIN-54 HOMOLOG"/>
    <property type="match status" value="1"/>
</dbReference>
<feature type="compositionally biased region" description="Basic and acidic residues" evidence="4">
    <location>
        <begin position="453"/>
        <end position="481"/>
    </location>
</feature>
<evidence type="ECO:0000256" key="2">
    <source>
        <dbReference type="ARBA" id="ARBA00007267"/>
    </source>
</evidence>
<dbReference type="RefSeq" id="XP_002286351.1">
    <property type="nucleotide sequence ID" value="XM_002286315.1"/>
</dbReference>
<dbReference type="GO" id="GO:0006355">
    <property type="term" value="P:regulation of DNA-templated transcription"/>
    <property type="evidence" value="ECO:0000318"/>
    <property type="project" value="GO_Central"/>
</dbReference>
<feature type="compositionally biased region" description="Basic and acidic residues" evidence="4">
    <location>
        <begin position="542"/>
        <end position="551"/>
    </location>
</feature>
<dbReference type="PANTHER" id="PTHR12446">
    <property type="entry name" value="TESMIN/TSO1-RELATED"/>
    <property type="match status" value="1"/>
</dbReference>
<dbReference type="STRING" id="35128.B8BRN9"/>
<dbReference type="Pfam" id="PF03638">
    <property type="entry name" value="TCR"/>
    <property type="match status" value="2"/>
</dbReference>
<dbReference type="InterPro" id="IPR028307">
    <property type="entry name" value="Lin-54_fam"/>
</dbReference>
<feature type="compositionally biased region" description="Low complexity" evidence="4">
    <location>
        <begin position="178"/>
        <end position="192"/>
    </location>
</feature>
<protein>
    <recommendedName>
        <fullName evidence="5">CRC domain-containing protein</fullName>
    </recommendedName>
</protein>
<evidence type="ECO:0000256" key="3">
    <source>
        <dbReference type="ARBA" id="ARBA00023242"/>
    </source>
</evidence>
<dbReference type="InParanoid" id="B8BRN9"/>
<accession>B8BRN9</accession>
<dbReference type="OMA" id="CERCANT"/>
<dbReference type="GeneID" id="7445534"/>